<proteinExistence type="predicted"/>
<accession>A0AA96FDU5</accession>
<gene>
    <name evidence="8" type="ORF">RN607_01215</name>
</gene>
<feature type="transmembrane region" description="Helical" evidence="6">
    <location>
        <begin position="417"/>
        <end position="436"/>
    </location>
</feature>
<keyword evidence="2" id="KW-1003">Cell membrane</keyword>
<evidence type="ECO:0000256" key="1">
    <source>
        <dbReference type="ARBA" id="ARBA00004651"/>
    </source>
</evidence>
<name>A0AA96FDU5_9MICO</name>
<dbReference type="InterPro" id="IPR003838">
    <property type="entry name" value="ABC3_permease_C"/>
</dbReference>
<dbReference type="EMBL" id="CP134880">
    <property type="protein sequence ID" value="WNM27655.1"/>
    <property type="molecule type" value="Genomic_DNA"/>
</dbReference>
<feature type="transmembrane region" description="Helical" evidence="6">
    <location>
        <begin position="514"/>
        <end position="536"/>
    </location>
</feature>
<evidence type="ECO:0000256" key="6">
    <source>
        <dbReference type="SAM" id="Phobius"/>
    </source>
</evidence>
<feature type="transmembrane region" description="Helical" evidence="6">
    <location>
        <begin position="570"/>
        <end position="590"/>
    </location>
</feature>
<organism evidence="8">
    <name type="scientific">Demequina capsici</name>
    <dbReference type="NCBI Taxonomy" id="3075620"/>
    <lineage>
        <taxon>Bacteria</taxon>
        <taxon>Bacillati</taxon>
        <taxon>Actinomycetota</taxon>
        <taxon>Actinomycetes</taxon>
        <taxon>Micrococcales</taxon>
        <taxon>Demequinaceae</taxon>
        <taxon>Demequina</taxon>
    </lineage>
</organism>
<dbReference type="Pfam" id="PF02687">
    <property type="entry name" value="FtsX"/>
    <property type="match status" value="1"/>
</dbReference>
<feature type="transmembrane region" description="Helical" evidence="6">
    <location>
        <begin position="367"/>
        <end position="392"/>
    </location>
</feature>
<feature type="transmembrane region" description="Helical" evidence="6">
    <location>
        <begin position="271"/>
        <end position="293"/>
    </location>
</feature>
<keyword evidence="4 6" id="KW-1133">Transmembrane helix</keyword>
<dbReference type="KEGG" id="dcp:RN607_01215"/>
<feature type="transmembrane region" description="Helical" evidence="6">
    <location>
        <begin position="314"/>
        <end position="347"/>
    </location>
</feature>
<evidence type="ECO:0000259" key="7">
    <source>
        <dbReference type="Pfam" id="PF02687"/>
    </source>
</evidence>
<dbReference type="RefSeq" id="WP_313543793.1">
    <property type="nucleotide sequence ID" value="NZ_CP134880.1"/>
</dbReference>
<keyword evidence="3 6" id="KW-0812">Transmembrane</keyword>
<comment type="subcellular location">
    <subcellularLocation>
        <location evidence="1">Cell membrane</location>
        <topology evidence="1">Multi-pass membrane protein</topology>
    </subcellularLocation>
</comment>
<feature type="transmembrane region" description="Helical" evidence="6">
    <location>
        <begin position="620"/>
        <end position="644"/>
    </location>
</feature>
<evidence type="ECO:0000313" key="8">
    <source>
        <dbReference type="EMBL" id="WNM27655.1"/>
    </source>
</evidence>
<keyword evidence="5 6" id="KW-0472">Membrane</keyword>
<feature type="transmembrane region" description="Helical" evidence="6">
    <location>
        <begin position="16"/>
        <end position="39"/>
    </location>
</feature>
<evidence type="ECO:0000256" key="5">
    <source>
        <dbReference type="ARBA" id="ARBA00023136"/>
    </source>
</evidence>
<feature type="domain" description="ABC3 transporter permease C-terminal" evidence="7">
    <location>
        <begin position="275"/>
        <end position="393"/>
    </location>
</feature>
<feature type="transmembrane region" description="Helical" evidence="6">
    <location>
        <begin position="679"/>
        <end position="699"/>
    </location>
</feature>
<dbReference type="AlphaFoldDB" id="A0AA96FDU5"/>
<sequence length="712" mass="72860">MIRQLVGEQLRSHRAYVIWTTALLTLAIGFASFAAFVGVQQGAVVQHVASAHGMDGGWNTAVAVSQGDPSVDCACLTVTPAELNALLGEANAEGAGIAAITDTGLTVIPAGVSPADWLDQAETHPVYGASATTGEVDWPTLLESGDAPGAGQVAVDAQWAADNGVAAGDPVTVATFGIGRDVVSLGTVTVSGLLRTTASGGYAAWQEQTLIGWDSVFDLEQRAYAARGADPDESLDMVMLSAQRETPSLAALDADQVGHDYFLDHGGPSSYLLIAAGVLVIGLIGMAFAVGRAQAQARTQWVATARVLGARRSTVVAATAVETAAVGLVAGVLGAGIAYAALAIEWAGVLSANPDALIPSSVAVAAWYPLGMVAVSLVIAAIMGAVPAFWAARVTPAAALKPETPATSAQFSRTVRVWPLLVVWGLAFVVVLMMVQGLPGDTGWGVALHYSSAYGLLRWIVLLAAGVTSLAMIVEIMRRVVRATAVALERSSTPWMLTAGAALRGRPALASAPAAVLALASGVAMYTVVAISLTAWSETWEPYVSVDPQWEALGPFAFGAGRFVGYRTTLVEVAIVGFLLVLVALAAFTAGRHATRAESTAHAALGLDARAARLASAVQFGLPLALGVVVGAALGSATACLMFSTESRTYSESGDVTSKTMLGPAWAFTHLSHTVVPGLAALLVLLGSVAVGATAAALTTRNPARLVERIAA</sequence>
<protein>
    <submittedName>
        <fullName evidence="8">FtsX-like permease family protein</fullName>
    </submittedName>
</protein>
<evidence type="ECO:0000256" key="4">
    <source>
        <dbReference type="ARBA" id="ARBA00022989"/>
    </source>
</evidence>
<reference evidence="8" key="1">
    <citation type="submission" date="2023-09" db="EMBL/GenBank/DDBJ databases">
        <title>Demequina sp. a novel bacteria isolated from Capsicum annuum.</title>
        <authorList>
            <person name="Humaira Z."/>
            <person name="Lee J."/>
            <person name="Cho D."/>
        </authorList>
    </citation>
    <scope>NUCLEOTIDE SEQUENCE</scope>
    <source>
        <strain evidence="8">PMTSA13</strain>
    </source>
</reference>
<evidence type="ECO:0000256" key="3">
    <source>
        <dbReference type="ARBA" id="ARBA00022692"/>
    </source>
</evidence>
<dbReference type="GO" id="GO:0005886">
    <property type="term" value="C:plasma membrane"/>
    <property type="evidence" value="ECO:0007669"/>
    <property type="project" value="UniProtKB-SubCell"/>
</dbReference>
<dbReference type="Proteomes" id="UP001303408">
    <property type="component" value="Chromosome"/>
</dbReference>
<evidence type="ECO:0000256" key="2">
    <source>
        <dbReference type="ARBA" id="ARBA00022475"/>
    </source>
</evidence>
<feature type="transmembrane region" description="Helical" evidence="6">
    <location>
        <begin position="456"/>
        <end position="474"/>
    </location>
</feature>